<organism evidence="3 4">
    <name type="scientific">Lentinula guzmanii</name>
    <dbReference type="NCBI Taxonomy" id="2804957"/>
    <lineage>
        <taxon>Eukaryota</taxon>
        <taxon>Fungi</taxon>
        <taxon>Dikarya</taxon>
        <taxon>Basidiomycota</taxon>
        <taxon>Agaricomycotina</taxon>
        <taxon>Agaricomycetes</taxon>
        <taxon>Agaricomycetidae</taxon>
        <taxon>Agaricales</taxon>
        <taxon>Marasmiineae</taxon>
        <taxon>Omphalotaceae</taxon>
        <taxon>Lentinula</taxon>
    </lineage>
</organism>
<feature type="region of interest" description="Disordered" evidence="1">
    <location>
        <begin position="1326"/>
        <end position="1350"/>
    </location>
</feature>
<feature type="region of interest" description="Disordered" evidence="1">
    <location>
        <begin position="1274"/>
        <end position="1301"/>
    </location>
</feature>
<dbReference type="SUPFAM" id="SSF50978">
    <property type="entry name" value="WD40 repeat-like"/>
    <property type="match status" value="1"/>
</dbReference>
<evidence type="ECO:0000259" key="2">
    <source>
        <dbReference type="Pfam" id="PF12234"/>
    </source>
</evidence>
<evidence type="ECO:0000256" key="1">
    <source>
        <dbReference type="SAM" id="MobiDB-lite"/>
    </source>
</evidence>
<proteinExistence type="predicted"/>
<dbReference type="InterPro" id="IPR052208">
    <property type="entry name" value="DmX-like/RAVE_component"/>
</dbReference>
<accession>A0AA38JLF6</accession>
<dbReference type="Gene3D" id="2.130.10.10">
    <property type="entry name" value="YVTN repeat-like/Quinoprotein amine dehydrogenase"/>
    <property type="match status" value="1"/>
</dbReference>
<dbReference type="Pfam" id="PF12234">
    <property type="entry name" value="Rav1p_C"/>
    <property type="match status" value="1"/>
</dbReference>
<protein>
    <submittedName>
        <fullName evidence="3">RAVE protein 1 C terminal-domain-containing protein</fullName>
    </submittedName>
</protein>
<dbReference type="GO" id="GO:0007035">
    <property type="term" value="P:vacuolar acidification"/>
    <property type="evidence" value="ECO:0007669"/>
    <property type="project" value="TreeGrafter"/>
</dbReference>
<evidence type="ECO:0000313" key="3">
    <source>
        <dbReference type="EMBL" id="KAJ3734674.1"/>
    </source>
</evidence>
<dbReference type="PANTHER" id="PTHR13950:SF9">
    <property type="entry name" value="RABCONNECTIN-3A"/>
    <property type="match status" value="1"/>
</dbReference>
<dbReference type="PANTHER" id="PTHR13950">
    <property type="entry name" value="RABCONNECTIN-RELATED"/>
    <property type="match status" value="1"/>
</dbReference>
<feature type="domain" description="RAVE complex protein Rav1 C-terminal" evidence="2">
    <location>
        <begin position="618"/>
        <end position="1238"/>
    </location>
</feature>
<dbReference type="GO" id="GO:0043291">
    <property type="term" value="C:RAVE complex"/>
    <property type="evidence" value="ECO:0007669"/>
    <property type="project" value="TreeGrafter"/>
</dbReference>
<sequence length="1383" mass="154219">MLDLHQTYLGSPSSSLHHLILAHETLLLYPSADAVIILNARNLALLRVLAFWEVFPGTTYASGSISCISVDSGMKLIVAAMNHRIATWSLSSVQNGQNDVWRIHSSLILPRNHTVTTLDSKSGLLAVATNRGLSVYTLILEDNLPTWFIKWTISSKTPPSLVRFAPSLMYIATTNEIDNNVCLYSTTTGHQIQTIPHPRPVSNLSWRHSQASSRDDSILYTITSDSTLRIYLPVLDSPQHVQLHIAIDIFSSIPPSLAINLTRTPSSAVFWLDRQVISQTLEKLSARVSGLDDVKSRTIRDIQEEGWDLFLRVIEDGGLVLTAVANIDRRPPTLLKHFIIHQSSRSPLPRIPSHLYALPIPSQPTVISLVSTSPLCSFELDLTNFFDDQLTGLKPTAQFLDRISAEEFEIARFVRTPEGLGVGVMRKGGGGETWSHGNNESKLSRSDSWNAADQVVVLDHGAYSVINLWRALLIVFLVGRLFATYSSSESSLTLHTSPPSSIHVPQLTSLFTTPSNNRHNSILGITADLAIVHMSVDTRTVEDEYTPSLMLSLHSQHHLPLDVHPCLILPVDPMAWGMKNEWVEHDALLSISEEGELAFWVPEDRQISGSSTSSIEYFGWRCTGKVKTGRRQIRKARCSSAKKTALITPSSTGEELTIWDSKESEFASGLEFSYTYSQPINDLDWTSTPDMQSILAVGFLHHVELLCQQRMTYFDEGPSWSMCWKIDIGSFTPYPINDSIWLANSSLLIGAGHQMLLYGPPKPSGTESNESEESLFEYVARQNGPLPDYHPQMLLQCLLWEKVELVKEIIINLARDLDNIHSRKSWASVPVERFFTKIENQSNIHKKRYTMLFDGPQEDDDEDGFGRPLVTELIERLESQPLPHLTPNECASLIVLIQTTLEIDEQRRSLDSNGLRYLISMRSFYIVNRRASTPASPGSSGAIPRNTGRRERLRYRDMVWAFHSESQDLLLGTSSGACDGKMGWSDARALGISIWLNSIESLKAQIELIARNEYMASDIRDPTACSLFYFALGKTKLVHGLWRQAAWHKEQSVMLKFLSNDFAQSRWRTAALKNAFALLGKQRFEYAAAFFILGGSLKDAVNVCIKQLHDFQLAIAIARIVEQSNEGPVLCGILNSTVLPTAFREGNRWLASWAFWLLHRRDLGVRILVTPLQELASILDVVVKDIGEPHYDDPSLALLFSQLRSKTLQAAKGNSEISGRLEFSFVLQIARVFCRMGTVVFLSHYVCISLLNEKTTGCHILALDLVQSWSFDRPTALPRSAPPQNGNPSSPPNSPTTTRRSAFSLAPSLRRQSSIMIDMDIPSFPPTRAVSPEGKSRKTSVIQEESAPDEGDLVAKKAGLGSLMKSAKQGVQVPDFDMGAFNF</sequence>
<reference evidence="3" key="1">
    <citation type="submission" date="2022-08" db="EMBL/GenBank/DDBJ databases">
        <authorList>
            <consortium name="DOE Joint Genome Institute"/>
            <person name="Min B."/>
            <person name="Sierra-Patev S."/>
            <person name="Naranjo-Ortiz M."/>
            <person name="Looney B."/>
            <person name="Konkel Z."/>
            <person name="Slot J.C."/>
            <person name="Sakamoto Y."/>
            <person name="Steenwyk J.L."/>
            <person name="Rokas A."/>
            <person name="Carro J."/>
            <person name="Camarero S."/>
            <person name="Ferreira P."/>
            <person name="Molpeceres G."/>
            <person name="Ruiz-duenas F.J."/>
            <person name="Serrano A."/>
            <person name="Henrissat B."/>
            <person name="Drula E."/>
            <person name="Hughes K.W."/>
            <person name="Mata J.L."/>
            <person name="Ishikawa N.K."/>
            <person name="Vargas-Isla R."/>
            <person name="Ushijima S."/>
            <person name="Smith C.A."/>
            <person name="Ahrendt S."/>
            <person name="Andreopoulos W."/>
            <person name="He G."/>
            <person name="LaButti K."/>
            <person name="Lipzen A."/>
            <person name="Ng V."/>
            <person name="Riley R."/>
            <person name="Sandor L."/>
            <person name="Barry K."/>
            <person name="Martinez A.T."/>
            <person name="Xiao Y."/>
            <person name="Gibbons J.G."/>
            <person name="Terashima K."/>
            <person name="Hibbett D.S."/>
            <person name="Grigoriev I.V."/>
        </authorList>
    </citation>
    <scope>NUCLEOTIDE SEQUENCE</scope>
    <source>
        <strain evidence="3">ET3784</strain>
    </source>
</reference>
<dbReference type="EMBL" id="JANVFO010000012">
    <property type="protein sequence ID" value="KAJ3734674.1"/>
    <property type="molecule type" value="Genomic_DNA"/>
</dbReference>
<dbReference type="InterPro" id="IPR036322">
    <property type="entry name" value="WD40_repeat_dom_sf"/>
</dbReference>
<reference evidence="3" key="2">
    <citation type="journal article" date="2023" name="Proc. Natl. Acad. Sci. U.S.A.">
        <title>A global phylogenomic analysis of the shiitake genus Lentinula.</title>
        <authorList>
            <person name="Sierra-Patev S."/>
            <person name="Min B."/>
            <person name="Naranjo-Ortiz M."/>
            <person name="Looney B."/>
            <person name="Konkel Z."/>
            <person name="Slot J.C."/>
            <person name="Sakamoto Y."/>
            <person name="Steenwyk J.L."/>
            <person name="Rokas A."/>
            <person name="Carro J."/>
            <person name="Camarero S."/>
            <person name="Ferreira P."/>
            <person name="Molpeceres G."/>
            <person name="Ruiz-Duenas F.J."/>
            <person name="Serrano A."/>
            <person name="Henrissat B."/>
            <person name="Drula E."/>
            <person name="Hughes K.W."/>
            <person name="Mata J.L."/>
            <person name="Ishikawa N.K."/>
            <person name="Vargas-Isla R."/>
            <person name="Ushijima S."/>
            <person name="Smith C.A."/>
            <person name="Donoghue J."/>
            <person name="Ahrendt S."/>
            <person name="Andreopoulos W."/>
            <person name="He G."/>
            <person name="LaButti K."/>
            <person name="Lipzen A."/>
            <person name="Ng V."/>
            <person name="Riley R."/>
            <person name="Sandor L."/>
            <person name="Barry K."/>
            <person name="Martinez A.T."/>
            <person name="Xiao Y."/>
            <person name="Gibbons J.G."/>
            <person name="Terashima K."/>
            <person name="Grigoriev I.V."/>
            <person name="Hibbett D."/>
        </authorList>
    </citation>
    <scope>NUCLEOTIDE SEQUENCE</scope>
    <source>
        <strain evidence="3">ET3784</strain>
    </source>
</reference>
<dbReference type="InterPro" id="IPR015943">
    <property type="entry name" value="WD40/YVTN_repeat-like_dom_sf"/>
</dbReference>
<dbReference type="InterPro" id="IPR022033">
    <property type="entry name" value="Rav1p_C"/>
</dbReference>
<name>A0AA38JLF6_9AGAR</name>
<gene>
    <name evidence="3" type="ORF">DFJ43DRAFT_1222224</name>
</gene>
<evidence type="ECO:0000313" key="4">
    <source>
        <dbReference type="Proteomes" id="UP001176059"/>
    </source>
</evidence>
<dbReference type="Proteomes" id="UP001176059">
    <property type="component" value="Unassembled WGS sequence"/>
</dbReference>
<keyword evidence="4" id="KW-1185">Reference proteome</keyword>
<comment type="caution">
    <text evidence="3">The sequence shown here is derived from an EMBL/GenBank/DDBJ whole genome shotgun (WGS) entry which is preliminary data.</text>
</comment>